<evidence type="ECO:0000256" key="2">
    <source>
        <dbReference type="SAM" id="SignalP"/>
    </source>
</evidence>
<gene>
    <name evidence="3" type="ORF">J0656_05515</name>
</gene>
<organism evidence="3 4">
    <name type="scientific">Flagellimonas aurea</name>
    <dbReference type="NCBI Taxonomy" id="2915619"/>
    <lineage>
        <taxon>Bacteria</taxon>
        <taxon>Pseudomonadati</taxon>
        <taxon>Bacteroidota</taxon>
        <taxon>Flavobacteriia</taxon>
        <taxon>Flavobacteriales</taxon>
        <taxon>Flavobacteriaceae</taxon>
        <taxon>Flagellimonas</taxon>
    </lineage>
</organism>
<evidence type="ECO:0008006" key="5">
    <source>
        <dbReference type="Google" id="ProtNLM"/>
    </source>
</evidence>
<dbReference type="Proteomes" id="UP000664044">
    <property type="component" value="Unassembled WGS sequence"/>
</dbReference>
<sequence length="75" mass="8551">MMKKYGLLLALALLMALATSCREKKLNHPKEGEELKEVKETQNESMEKYKEWSESNKTKDSAAIKTDSTNQDSID</sequence>
<feature type="signal peptide" evidence="2">
    <location>
        <begin position="1"/>
        <end position="18"/>
    </location>
</feature>
<dbReference type="EMBL" id="JAFLNL010000002">
    <property type="protein sequence ID" value="MBO0353469.1"/>
    <property type="molecule type" value="Genomic_DNA"/>
</dbReference>
<protein>
    <recommendedName>
        <fullName evidence="5">Lipoprotein</fullName>
    </recommendedName>
</protein>
<feature type="chain" id="PRO_5046817062" description="Lipoprotein" evidence="2">
    <location>
        <begin position="19"/>
        <end position="75"/>
    </location>
</feature>
<proteinExistence type="predicted"/>
<keyword evidence="2" id="KW-0732">Signal</keyword>
<feature type="compositionally biased region" description="Basic and acidic residues" evidence="1">
    <location>
        <begin position="25"/>
        <end position="62"/>
    </location>
</feature>
<evidence type="ECO:0000256" key="1">
    <source>
        <dbReference type="SAM" id="MobiDB-lite"/>
    </source>
</evidence>
<comment type="caution">
    <text evidence="3">The sequence shown here is derived from an EMBL/GenBank/DDBJ whole genome shotgun (WGS) entry which is preliminary data.</text>
</comment>
<accession>A0ABS3G347</accession>
<dbReference type="RefSeq" id="WP_207032120.1">
    <property type="nucleotide sequence ID" value="NZ_JAFLNL010000002.1"/>
</dbReference>
<keyword evidence="4" id="KW-1185">Reference proteome</keyword>
<evidence type="ECO:0000313" key="3">
    <source>
        <dbReference type="EMBL" id="MBO0353469.1"/>
    </source>
</evidence>
<dbReference type="PROSITE" id="PS51257">
    <property type="entry name" value="PROKAR_LIPOPROTEIN"/>
    <property type="match status" value="1"/>
</dbReference>
<feature type="compositionally biased region" description="Polar residues" evidence="1">
    <location>
        <begin position="66"/>
        <end position="75"/>
    </location>
</feature>
<reference evidence="3 4" key="1">
    <citation type="submission" date="2021-03" db="EMBL/GenBank/DDBJ databases">
        <title>Muricauda lutimaris sp. nov. and Muricauda ruestringensis sp. nov, two marine members of the Flavobacteriaceae isolated from deep sea sediments of Western Pacific.</title>
        <authorList>
            <person name="Zhao S."/>
            <person name="Liu R."/>
        </authorList>
    </citation>
    <scope>NUCLEOTIDE SEQUENCE [LARGE SCALE GENOMIC DNA]</scope>
    <source>
        <strain evidence="3 4">BC31-1-A7</strain>
    </source>
</reference>
<feature type="region of interest" description="Disordered" evidence="1">
    <location>
        <begin position="25"/>
        <end position="75"/>
    </location>
</feature>
<name>A0ABS3G347_9FLAO</name>
<evidence type="ECO:0000313" key="4">
    <source>
        <dbReference type="Proteomes" id="UP000664044"/>
    </source>
</evidence>